<dbReference type="InterPro" id="IPR004547">
    <property type="entry name" value="Glucosamine6P_isomerase"/>
</dbReference>
<gene>
    <name evidence="2" type="primary">nagB_1</name>
    <name evidence="2" type="ORF">EC9_22250</name>
</gene>
<dbReference type="GO" id="GO:0005975">
    <property type="term" value="P:carbohydrate metabolic process"/>
    <property type="evidence" value="ECO:0007669"/>
    <property type="project" value="InterPro"/>
</dbReference>
<dbReference type="GO" id="GO:0019262">
    <property type="term" value="P:N-acetylneuraminate catabolic process"/>
    <property type="evidence" value="ECO:0007669"/>
    <property type="project" value="TreeGrafter"/>
</dbReference>
<keyword evidence="3" id="KW-1185">Reference proteome</keyword>
<name>A0A517LZK2_9BACT</name>
<dbReference type="RefSeq" id="WP_145283689.1">
    <property type="nucleotide sequence ID" value="NZ_CP036261.1"/>
</dbReference>
<dbReference type="Pfam" id="PF01182">
    <property type="entry name" value="Glucosamine_iso"/>
    <property type="match status" value="1"/>
</dbReference>
<dbReference type="GO" id="GO:0042802">
    <property type="term" value="F:identical protein binding"/>
    <property type="evidence" value="ECO:0007669"/>
    <property type="project" value="TreeGrafter"/>
</dbReference>
<dbReference type="AlphaFoldDB" id="A0A517LZK2"/>
<dbReference type="KEGG" id="ruv:EC9_22250"/>
<dbReference type="EC" id="3.5.99.6" evidence="2"/>
<dbReference type="GO" id="GO:0006046">
    <property type="term" value="P:N-acetylglucosamine catabolic process"/>
    <property type="evidence" value="ECO:0007669"/>
    <property type="project" value="TreeGrafter"/>
</dbReference>
<dbReference type="GO" id="GO:0004342">
    <property type="term" value="F:glucosamine-6-phosphate deaminase activity"/>
    <property type="evidence" value="ECO:0007669"/>
    <property type="project" value="UniProtKB-EC"/>
</dbReference>
<dbReference type="InterPro" id="IPR006148">
    <property type="entry name" value="Glc/Gal-6P_isomerase"/>
</dbReference>
<dbReference type="CDD" id="cd01399">
    <property type="entry name" value="GlcN6P_deaminase"/>
    <property type="match status" value="1"/>
</dbReference>
<evidence type="ECO:0000313" key="3">
    <source>
        <dbReference type="Proteomes" id="UP000319557"/>
    </source>
</evidence>
<sequence>MDLVIAANSDLMGREAAQIAAADLVAAIKNSGQARLLVATGASQFTVLEHLIQHDEIDWSVVDGFHLDEYEGISPDHPASFCKYLKERFVDRVGLRSFRFLRGDQDIEATVSEAAAAVSAAPIDVAMVGIGENAHLAFNDPPADFETNDPYLIVDLDEACRLQQVGEGWFDSLESVPKRAISMSVNQILKSKRIVCSVPDERKAKAVQGSFEGEICPKTPASILQRHPQTTLLVDEPAASLLSAESKEKARKVQS</sequence>
<proteinExistence type="predicted"/>
<accession>A0A517LZK2</accession>
<dbReference type="GO" id="GO:0005737">
    <property type="term" value="C:cytoplasm"/>
    <property type="evidence" value="ECO:0007669"/>
    <property type="project" value="TreeGrafter"/>
</dbReference>
<dbReference type="Gene3D" id="3.40.50.1360">
    <property type="match status" value="1"/>
</dbReference>
<reference evidence="2 3" key="1">
    <citation type="submission" date="2019-02" db="EMBL/GenBank/DDBJ databases">
        <title>Deep-cultivation of Planctomycetes and their phenomic and genomic characterization uncovers novel biology.</title>
        <authorList>
            <person name="Wiegand S."/>
            <person name="Jogler M."/>
            <person name="Boedeker C."/>
            <person name="Pinto D."/>
            <person name="Vollmers J."/>
            <person name="Rivas-Marin E."/>
            <person name="Kohn T."/>
            <person name="Peeters S.H."/>
            <person name="Heuer A."/>
            <person name="Rast P."/>
            <person name="Oberbeckmann S."/>
            <person name="Bunk B."/>
            <person name="Jeske O."/>
            <person name="Meyerdierks A."/>
            <person name="Storesund J.E."/>
            <person name="Kallscheuer N."/>
            <person name="Luecker S."/>
            <person name="Lage O.M."/>
            <person name="Pohl T."/>
            <person name="Merkel B.J."/>
            <person name="Hornburger P."/>
            <person name="Mueller R.-W."/>
            <person name="Bruemmer F."/>
            <person name="Labrenz M."/>
            <person name="Spormann A.M."/>
            <person name="Op den Camp H."/>
            <person name="Overmann J."/>
            <person name="Amann R."/>
            <person name="Jetten M.S.M."/>
            <person name="Mascher T."/>
            <person name="Medema M.H."/>
            <person name="Devos D.P."/>
            <person name="Kaster A.-K."/>
            <person name="Ovreas L."/>
            <person name="Rohde M."/>
            <person name="Galperin M.Y."/>
            <person name="Jogler C."/>
        </authorList>
    </citation>
    <scope>NUCLEOTIDE SEQUENCE [LARGE SCALE GENOMIC DNA]</scope>
    <source>
        <strain evidence="2 3">EC9</strain>
    </source>
</reference>
<dbReference type="EMBL" id="CP036261">
    <property type="protein sequence ID" value="QDS88039.1"/>
    <property type="molecule type" value="Genomic_DNA"/>
</dbReference>
<dbReference type="PANTHER" id="PTHR11280">
    <property type="entry name" value="GLUCOSAMINE-6-PHOSPHATE ISOMERASE"/>
    <property type="match status" value="1"/>
</dbReference>
<protein>
    <submittedName>
        <fullName evidence="2">Glucosamine-6-phosphate deaminase 1</fullName>
        <ecNumber evidence="2">3.5.99.6</ecNumber>
    </submittedName>
</protein>
<dbReference type="PANTHER" id="PTHR11280:SF6">
    <property type="entry name" value="GLUCOSAMINE-6-PHOSPHATE ISOMERASE NAGB"/>
    <property type="match status" value="1"/>
</dbReference>
<dbReference type="SUPFAM" id="SSF100950">
    <property type="entry name" value="NagB/RpiA/CoA transferase-like"/>
    <property type="match status" value="1"/>
</dbReference>
<dbReference type="OrthoDB" id="9791139at2"/>
<dbReference type="InterPro" id="IPR037171">
    <property type="entry name" value="NagB/RpiA_transferase-like"/>
</dbReference>
<feature type="domain" description="Glucosamine/galactosamine-6-phosphate isomerase" evidence="1">
    <location>
        <begin position="10"/>
        <end position="229"/>
    </location>
</feature>
<evidence type="ECO:0000313" key="2">
    <source>
        <dbReference type="EMBL" id="QDS88039.1"/>
    </source>
</evidence>
<evidence type="ECO:0000259" key="1">
    <source>
        <dbReference type="Pfam" id="PF01182"/>
    </source>
</evidence>
<keyword evidence="2" id="KW-0378">Hydrolase</keyword>
<organism evidence="2 3">
    <name type="scientific">Rosistilla ulvae</name>
    <dbReference type="NCBI Taxonomy" id="1930277"/>
    <lineage>
        <taxon>Bacteria</taxon>
        <taxon>Pseudomonadati</taxon>
        <taxon>Planctomycetota</taxon>
        <taxon>Planctomycetia</taxon>
        <taxon>Pirellulales</taxon>
        <taxon>Pirellulaceae</taxon>
        <taxon>Rosistilla</taxon>
    </lineage>
</organism>
<dbReference type="Proteomes" id="UP000319557">
    <property type="component" value="Chromosome"/>
</dbReference>
<dbReference type="GO" id="GO:0006043">
    <property type="term" value="P:glucosamine catabolic process"/>
    <property type="evidence" value="ECO:0007669"/>
    <property type="project" value="TreeGrafter"/>
</dbReference>